<name>A0A840UJM5_9FIRM</name>
<evidence type="ECO:0000313" key="2">
    <source>
        <dbReference type="Proteomes" id="UP000559117"/>
    </source>
</evidence>
<dbReference type="EMBL" id="JACHFH010000009">
    <property type="protein sequence ID" value="MBB5335837.1"/>
    <property type="molecule type" value="Genomic_DNA"/>
</dbReference>
<protein>
    <submittedName>
        <fullName evidence="1">Uncharacterized protein</fullName>
    </submittedName>
</protein>
<accession>A0A840UJM5</accession>
<organism evidence="1 2">
    <name type="scientific">Pectinatus brassicae</name>
    <dbReference type="NCBI Taxonomy" id="862415"/>
    <lineage>
        <taxon>Bacteria</taxon>
        <taxon>Bacillati</taxon>
        <taxon>Bacillota</taxon>
        <taxon>Negativicutes</taxon>
        <taxon>Selenomonadales</taxon>
        <taxon>Selenomonadaceae</taxon>
        <taxon>Pectinatus</taxon>
    </lineage>
</organism>
<comment type="caution">
    <text evidence="1">The sequence shown here is derived from an EMBL/GenBank/DDBJ whole genome shotgun (WGS) entry which is preliminary data.</text>
</comment>
<reference evidence="1 2" key="1">
    <citation type="submission" date="2020-08" db="EMBL/GenBank/DDBJ databases">
        <title>Genomic Encyclopedia of Type Strains, Phase IV (KMG-IV): sequencing the most valuable type-strain genomes for metagenomic binning, comparative biology and taxonomic classification.</title>
        <authorList>
            <person name="Goeker M."/>
        </authorList>
    </citation>
    <scope>NUCLEOTIDE SEQUENCE [LARGE SCALE GENOMIC DNA]</scope>
    <source>
        <strain evidence="1 2">DSM 24661</strain>
    </source>
</reference>
<sequence>MKKFRQMVQMEKPVSKLSVSSMMTAAFSKRISLLLRFFSN</sequence>
<dbReference type="AlphaFoldDB" id="A0A840UJM5"/>
<keyword evidence="2" id="KW-1185">Reference proteome</keyword>
<proteinExistence type="predicted"/>
<evidence type="ECO:0000313" key="1">
    <source>
        <dbReference type="EMBL" id="MBB5335837.1"/>
    </source>
</evidence>
<gene>
    <name evidence="1" type="ORF">HNR32_000971</name>
</gene>
<dbReference type="Proteomes" id="UP000559117">
    <property type="component" value="Unassembled WGS sequence"/>
</dbReference>